<proteinExistence type="predicted"/>
<reference evidence="2 3" key="1">
    <citation type="submission" date="2022-03" db="EMBL/GenBank/DDBJ databases">
        <title>Genome data of Colletotrichum spp.</title>
        <authorList>
            <person name="Utami Y.D."/>
            <person name="Hiruma K."/>
        </authorList>
    </citation>
    <scope>NUCLEOTIDE SEQUENCE [LARGE SCALE GENOMIC DNA]</scope>
    <source>
        <strain evidence="2 3">MAFF 239500</strain>
    </source>
</reference>
<dbReference type="GeneID" id="73333036"/>
<keyword evidence="1" id="KW-0732">Signal</keyword>
<keyword evidence="3" id="KW-1185">Reference proteome</keyword>
<accession>A0AA37UTI8</accession>
<name>A0AA37UTI8_9PEZI</name>
<protein>
    <submittedName>
        <fullName evidence="2">Uncharacterized protein</fullName>
    </submittedName>
</protein>
<dbReference type="Proteomes" id="UP001055115">
    <property type="component" value="Unassembled WGS sequence"/>
</dbReference>
<evidence type="ECO:0000313" key="2">
    <source>
        <dbReference type="EMBL" id="GKT52053.1"/>
    </source>
</evidence>
<comment type="caution">
    <text evidence="2">The sequence shown here is derived from an EMBL/GenBank/DDBJ whole genome shotgun (WGS) entry which is preliminary data.</text>
</comment>
<dbReference type="RefSeq" id="XP_049134403.1">
    <property type="nucleotide sequence ID" value="XM_049278446.1"/>
</dbReference>
<sequence length="100" mass="10753">MSRLELPPLLSLTMLVVMMMMAAIMSDCHGIADDGWGAGGEVPVVLEVGKVGRTGYGKVSAEVPPQCLRWVFWAESVKEGLDSFDVWKQLFAKGPAVCPG</sequence>
<feature type="signal peptide" evidence="1">
    <location>
        <begin position="1"/>
        <end position="30"/>
    </location>
</feature>
<gene>
    <name evidence="2" type="ORF">ColSpa_12234</name>
</gene>
<dbReference type="EMBL" id="BQXU01000060">
    <property type="protein sequence ID" value="GKT52053.1"/>
    <property type="molecule type" value="Genomic_DNA"/>
</dbReference>
<feature type="chain" id="PRO_5041323423" evidence="1">
    <location>
        <begin position="31"/>
        <end position="100"/>
    </location>
</feature>
<evidence type="ECO:0000313" key="3">
    <source>
        <dbReference type="Proteomes" id="UP001055115"/>
    </source>
</evidence>
<organism evidence="2 3">
    <name type="scientific">Colletotrichum spaethianum</name>
    <dbReference type="NCBI Taxonomy" id="700344"/>
    <lineage>
        <taxon>Eukaryota</taxon>
        <taxon>Fungi</taxon>
        <taxon>Dikarya</taxon>
        <taxon>Ascomycota</taxon>
        <taxon>Pezizomycotina</taxon>
        <taxon>Sordariomycetes</taxon>
        <taxon>Hypocreomycetidae</taxon>
        <taxon>Glomerellales</taxon>
        <taxon>Glomerellaceae</taxon>
        <taxon>Colletotrichum</taxon>
        <taxon>Colletotrichum spaethianum species complex</taxon>
    </lineage>
</organism>
<evidence type="ECO:0000256" key="1">
    <source>
        <dbReference type="SAM" id="SignalP"/>
    </source>
</evidence>
<dbReference type="AlphaFoldDB" id="A0AA37UTI8"/>